<organism evidence="2 3">
    <name type="scientific">Planomonospora corallina</name>
    <dbReference type="NCBI Taxonomy" id="1806052"/>
    <lineage>
        <taxon>Bacteria</taxon>
        <taxon>Bacillati</taxon>
        <taxon>Actinomycetota</taxon>
        <taxon>Actinomycetes</taxon>
        <taxon>Streptosporangiales</taxon>
        <taxon>Streptosporangiaceae</taxon>
        <taxon>Planomonospora</taxon>
    </lineage>
</organism>
<dbReference type="SUPFAM" id="SSF55781">
    <property type="entry name" value="GAF domain-like"/>
    <property type="match status" value="1"/>
</dbReference>
<dbReference type="RefSeq" id="WP_377287570.1">
    <property type="nucleotide sequence ID" value="NZ_JBHSBM010000016.1"/>
</dbReference>
<accession>A0ABV8I450</accession>
<evidence type="ECO:0000313" key="2">
    <source>
        <dbReference type="EMBL" id="MFC4058956.1"/>
    </source>
</evidence>
<feature type="domain" description="GAF" evidence="1">
    <location>
        <begin position="14"/>
        <end position="99"/>
    </location>
</feature>
<protein>
    <submittedName>
        <fullName evidence="2">GAF domain-containing protein</fullName>
    </submittedName>
</protein>
<dbReference type="Pfam" id="PF01590">
    <property type="entry name" value="GAF"/>
    <property type="match status" value="1"/>
</dbReference>
<proteinExistence type="predicted"/>
<gene>
    <name evidence="2" type="ORF">ACFOWE_11655</name>
</gene>
<reference evidence="3" key="1">
    <citation type="journal article" date="2019" name="Int. J. Syst. Evol. Microbiol.">
        <title>The Global Catalogue of Microorganisms (GCM) 10K type strain sequencing project: providing services to taxonomists for standard genome sequencing and annotation.</title>
        <authorList>
            <consortium name="The Broad Institute Genomics Platform"/>
            <consortium name="The Broad Institute Genome Sequencing Center for Infectious Disease"/>
            <person name="Wu L."/>
            <person name="Ma J."/>
        </authorList>
    </citation>
    <scope>NUCLEOTIDE SEQUENCE [LARGE SCALE GENOMIC DNA]</scope>
    <source>
        <strain evidence="3">TBRC 4489</strain>
    </source>
</reference>
<dbReference type="EMBL" id="JBHSBM010000016">
    <property type="protein sequence ID" value="MFC4058956.1"/>
    <property type="molecule type" value="Genomic_DNA"/>
</dbReference>
<keyword evidence="3" id="KW-1185">Reference proteome</keyword>
<dbReference type="PANTHER" id="PTHR43102">
    <property type="entry name" value="SLR1143 PROTEIN"/>
    <property type="match status" value="1"/>
</dbReference>
<dbReference type="Gene3D" id="3.30.450.40">
    <property type="match status" value="1"/>
</dbReference>
<comment type="caution">
    <text evidence="2">The sequence shown here is derived from an EMBL/GenBank/DDBJ whole genome shotgun (WGS) entry which is preliminary data.</text>
</comment>
<sequence length="128" mass="13779">MILRHAGTDGPARQTPLSQSMCRHLLVDDAPLAVDDTRGDERWHDIGAVSRGELAAYAGTPLHAPGGQPLGVLCVIGDRPHIWEKAELETLGSLAVLAAAPSSPCACPLIHRHRHELCRHPQVKAPDR</sequence>
<evidence type="ECO:0000259" key="1">
    <source>
        <dbReference type="Pfam" id="PF01590"/>
    </source>
</evidence>
<evidence type="ECO:0000313" key="3">
    <source>
        <dbReference type="Proteomes" id="UP001595850"/>
    </source>
</evidence>
<dbReference type="PANTHER" id="PTHR43102:SF2">
    <property type="entry name" value="GAF DOMAIN-CONTAINING PROTEIN"/>
    <property type="match status" value="1"/>
</dbReference>
<dbReference type="InterPro" id="IPR003018">
    <property type="entry name" value="GAF"/>
</dbReference>
<dbReference type="Proteomes" id="UP001595850">
    <property type="component" value="Unassembled WGS sequence"/>
</dbReference>
<name>A0ABV8I450_9ACTN</name>
<dbReference type="InterPro" id="IPR029016">
    <property type="entry name" value="GAF-like_dom_sf"/>
</dbReference>